<dbReference type="PANTHER" id="PTHR24058">
    <property type="entry name" value="DUAL SPECIFICITY PROTEIN KINASE"/>
    <property type="match status" value="1"/>
</dbReference>
<reference evidence="20" key="1">
    <citation type="submission" date="2013-11" db="EMBL/GenBank/DDBJ databases">
        <authorList>
            <person name="Aslett M."/>
        </authorList>
    </citation>
    <scope>NUCLEOTIDE SEQUENCE [LARGE SCALE GENOMIC DNA]</scope>
    <source>
        <strain evidence="20">Edinburgh</strain>
    </source>
</reference>
<evidence type="ECO:0000256" key="2">
    <source>
        <dbReference type="ARBA" id="ARBA00008867"/>
    </source>
</evidence>
<reference evidence="20" key="2">
    <citation type="submission" date="2014-03" db="EMBL/GenBank/DDBJ databases">
        <title>The whipworm genome and dual-species transcriptomics of an intimate host-pathogen interaction.</title>
        <authorList>
            <person name="Foth B.J."/>
            <person name="Tsai I.J."/>
            <person name="Reid A.J."/>
            <person name="Bancroft A.J."/>
            <person name="Nichol S."/>
            <person name="Tracey A."/>
            <person name="Holroyd N."/>
            <person name="Cotton J.A."/>
            <person name="Stanley E.J."/>
            <person name="Zarowiecki M."/>
            <person name="Liu J.Z."/>
            <person name="Huckvale T."/>
            <person name="Cooper P.J."/>
            <person name="Grencis R.K."/>
            <person name="Berriman M."/>
        </authorList>
    </citation>
    <scope>NUCLEOTIDE SEQUENCE [LARGE SCALE GENOMIC DNA]</scope>
    <source>
        <strain evidence="20">Edinburgh</strain>
    </source>
</reference>
<dbReference type="PANTHER" id="PTHR24058:SF112">
    <property type="entry name" value="DUAL SPECIFICITY TYROSINE-PHOSPHORYLATION-REGULATED KINASE 3 HOMOLOG-RELATED"/>
    <property type="match status" value="1"/>
</dbReference>
<keyword evidence="20" id="KW-1185">Reference proteome</keyword>
<evidence type="ECO:0000256" key="14">
    <source>
        <dbReference type="ARBA" id="ARBA00070595"/>
    </source>
</evidence>
<dbReference type="EC" id="2.7.12.1" evidence="3"/>
<feature type="region of interest" description="Disordered" evidence="18">
    <location>
        <begin position="490"/>
        <end position="516"/>
    </location>
</feature>
<dbReference type="GO" id="GO:0004674">
    <property type="term" value="F:protein serine/threonine kinase activity"/>
    <property type="evidence" value="ECO:0007669"/>
    <property type="project" value="UniProtKB-KW"/>
</dbReference>
<keyword evidence="7 17" id="KW-0547">Nucleotide-binding</keyword>
<evidence type="ECO:0000256" key="3">
    <source>
        <dbReference type="ARBA" id="ARBA00013203"/>
    </source>
</evidence>
<dbReference type="Gene3D" id="1.10.510.10">
    <property type="entry name" value="Transferase(Phosphotransferase) domain 1"/>
    <property type="match status" value="1"/>
</dbReference>
<comment type="catalytic activity">
    <reaction evidence="12">
        <text>L-tyrosyl-[protein] + ATP = O-phospho-L-tyrosyl-[protein] + ADP + H(+)</text>
        <dbReference type="Rhea" id="RHEA:10596"/>
        <dbReference type="Rhea" id="RHEA-COMP:10136"/>
        <dbReference type="Rhea" id="RHEA-COMP:20101"/>
        <dbReference type="ChEBI" id="CHEBI:15378"/>
        <dbReference type="ChEBI" id="CHEBI:30616"/>
        <dbReference type="ChEBI" id="CHEBI:46858"/>
        <dbReference type="ChEBI" id="CHEBI:61978"/>
        <dbReference type="ChEBI" id="CHEBI:456216"/>
        <dbReference type="EC" id="2.7.12.1"/>
    </reaction>
</comment>
<comment type="function">
    <text evidence="13">Required for oocyte-to-zygote transition in which it phosphorylates oocyte proteins, including mei-1, oma-1, oma-2, mex-5, and mex-6, modifying their activity and/or stability following meiosis. Through phosphorylation of P granule components including meg-1, promotes the disassembly of zygotic P granules in the anterior cytoplasm during zygote polarization, and thus plays a role in P granule distribution and segregation in early stage embryos following meiosis. Functions in both spindle positioning and in the posterior localization of cytoplasmic determinants, including pie-1, pos-1, and pgl-1, in early embryos. Involved in the asymmetric distribution of plk-1 at the 2-cell embryonic stage.</text>
</comment>
<dbReference type="Gene3D" id="3.30.10.30">
    <property type="entry name" value="DYRK"/>
    <property type="match status" value="1"/>
</dbReference>
<evidence type="ECO:0000256" key="15">
    <source>
        <dbReference type="ARBA" id="ARBA00077070"/>
    </source>
</evidence>
<dbReference type="FunFam" id="3.30.200.20:FF:000127">
    <property type="entry name" value="Putative dual specificity tyrosine-phosphorylation-regulated kinase 2"/>
    <property type="match status" value="1"/>
</dbReference>
<comment type="catalytic activity">
    <reaction evidence="11">
        <text>L-threonyl-[protein] + ATP = O-phospho-L-threonyl-[protein] + ADP + H(+)</text>
        <dbReference type="Rhea" id="RHEA:46608"/>
        <dbReference type="Rhea" id="RHEA-COMP:11060"/>
        <dbReference type="Rhea" id="RHEA-COMP:11605"/>
        <dbReference type="ChEBI" id="CHEBI:15378"/>
        <dbReference type="ChEBI" id="CHEBI:30013"/>
        <dbReference type="ChEBI" id="CHEBI:30616"/>
        <dbReference type="ChEBI" id="CHEBI:61977"/>
        <dbReference type="ChEBI" id="CHEBI:456216"/>
        <dbReference type="EC" id="2.7.12.1"/>
    </reaction>
</comment>
<dbReference type="FunFam" id="1.10.510.10:FF:000112">
    <property type="entry name" value="Putative dual specificity tyrosine-phosphorylation-regulated kinase 2"/>
    <property type="match status" value="1"/>
</dbReference>
<dbReference type="InterPro" id="IPR008271">
    <property type="entry name" value="Ser/Thr_kinase_AS"/>
</dbReference>
<proteinExistence type="inferred from homology"/>
<dbReference type="STRING" id="70415.A0A5S6QZ10"/>
<dbReference type="InterPro" id="IPR042521">
    <property type="entry name" value="DYRK"/>
</dbReference>
<reference evidence="21" key="3">
    <citation type="submission" date="2019-12" db="UniProtKB">
        <authorList>
            <consortium name="WormBaseParasite"/>
        </authorList>
    </citation>
    <scope>IDENTIFICATION</scope>
</reference>
<comment type="similarity">
    <text evidence="2">Belongs to the protein kinase superfamily. CMGC Ser/Thr protein kinase family. MNB/DYRK subfamily.</text>
</comment>
<dbReference type="Gene3D" id="3.30.200.20">
    <property type="entry name" value="Phosphorylase Kinase, domain 1"/>
    <property type="match status" value="1"/>
</dbReference>
<dbReference type="AlphaFoldDB" id="A0A5S6QZ10"/>
<evidence type="ECO:0000256" key="5">
    <source>
        <dbReference type="ARBA" id="ARBA00022553"/>
    </source>
</evidence>
<feature type="binding site" evidence="17">
    <location>
        <position position="186"/>
    </location>
    <ligand>
        <name>ATP</name>
        <dbReference type="ChEBI" id="CHEBI:30616"/>
    </ligand>
</feature>
<evidence type="ECO:0000256" key="6">
    <source>
        <dbReference type="ARBA" id="ARBA00022679"/>
    </source>
</evidence>
<evidence type="ECO:0000256" key="17">
    <source>
        <dbReference type="PROSITE-ProRule" id="PRU10141"/>
    </source>
</evidence>
<feature type="region of interest" description="Disordered" evidence="18">
    <location>
        <begin position="411"/>
        <end position="434"/>
    </location>
</feature>
<keyword evidence="6" id="KW-0808">Transferase</keyword>
<comment type="catalytic activity">
    <reaction evidence="10">
        <text>L-seryl-[protein] + ATP = O-phospho-L-seryl-[protein] + ADP + H(+)</text>
        <dbReference type="Rhea" id="RHEA:17989"/>
        <dbReference type="Rhea" id="RHEA-COMP:9863"/>
        <dbReference type="Rhea" id="RHEA-COMP:11604"/>
        <dbReference type="ChEBI" id="CHEBI:15378"/>
        <dbReference type="ChEBI" id="CHEBI:29999"/>
        <dbReference type="ChEBI" id="CHEBI:30616"/>
        <dbReference type="ChEBI" id="CHEBI:83421"/>
        <dbReference type="ChEBI" id="CHEBI:456216"/>
        <dbReference type="EC" id="2.7.12.1"/>
    </reaction>
</comment>
<dbReference type="PROSITE" id="PS00108">
    <property type="entry name" value="PROTEIN_KINASE_ST"/>
    <property type="match status" value="1"/>
</dbReference>
<dbReference type="WBParaSite" id="TMUE_3000012137.1">
    <property type="protein sequence ID" value="TMUE_3000012137.1"/>
    <property type="gene ID" value="WBGene00291652"/>
</dbReference>
<evidence type="ECO:0000256" key="16">
    <source>
        <dbReference type="ARBA" id="ARBA00081338"/>
    </source>
</evidence>
<evidence type="ECO:0000256" key="11">
    <source>
        <dbReference type="ARBA" id="ARBA00049308"/>
    </source>
</evidence>
<evidence type="ECO:0000256" key="10">
    <source>
        <dbReference type="ARBA" id="ARBA00049003"/>
    </source>
</evidence>
<accession>A0A5S6QZ10</accession>
<keyword evidence="9 17" id="KW-0067">ATP-binding</keyword>
<dbReference type="PROSITE" id="PS00107">
    <property type="entry name" value="PROTEIN_KINASE_ATP"/>
    <property type="match status" value="1"/>
</dbReference>
<evidence type="ECO:0000256" key="9">
    <source>
        <dbReference type="ARBA" id="ARBA00022840"/>
    </source>
</evidence>
<feature type="region of interest" description="Disordered" evidence="18">
    <location>
        <begin position="42"/>
        <end position="73"/>
    </location>
</feature>
<feature type="domain" description="Protein kinase" evidence="19">
    <location>
        <begin position="157"/>
        <end position="470"/>
    </location>
</feature>
<dbReference type="WBParaSite" id="TMUE_3000012137.2">
    <property type="protein sequence ID" value="TMUE_3000012137.2"/>
    <property type="gene ID" value="WBGene00291652"/>
</dbReference>
<dbReference type="InterPro" id="IPR000719">
    <property type="entry name" value="Prot_kinase_dom"/>
</dbReference>
<evidence type="ECO:0000256" key="13">
    <source>
        <dbReference type="ARBA" id="ARBA00059565"/>
    </source>
</evidence>
<evidence type="ECO:0000256" key="7">
    <source>
        <dbReference type="ARBA" id="ARBA00022741"/>
    </source>
</evidence>
<evidence type="ECO:0000256" key="12">
    <source>
        <dbReference type="ARBA" id="ARBA00051680"/>
    </source>
</evidence>
<dbReference type="Pfam" id="PF00069">
    <property type="entry name" value="Pkinase"/>
    <property type="match status" value="1"/>
</dbReference>
<keyword evidence="8" id="KW-0418">Kinase</keyword>
<evidence type="ECO:0000259" key="19">
    <source>
        <dbReference type="PROSITE" id="PS50011"/>
    </source>
</evidence>
<dbReference type="InterPro" id="IPR050494">
    <property type="entry name" value="Ser_Thr_dual-spec_kinase"/>
</dbReference>
<dbReference type="GO" id="GO:0004712">
    <property type="term" value="F:protein serine/threonine/tyrosine kinase activity"/>
    <property type="evidence" value="ECO:0007669"/>
    <property type="project" value="UniProtKB-EC"/>
</dbReference>
<dbReference type="Proteomes" id="UP000046395">
    <property type="component" value="Unassembled WGS sequence"/>
</dbReference>
<evidence type="ECO:0000313" key="21">
    <source>
        <dbReference type="WBParaSite" id="TMUE_3000012137.1"/>
    </source>
</evidence>
<feature type="compositionally biased region" description="Low complexity" evidence="18">
    <location>
        <begin position="423"/>
        <end position="433"/>
    </location>
</feature>
<dbReference type="GO" id="GO:0005856">
    <property type="term" value="C:cytoskeleton"/>
    <property type="evidence" value="ECO:0007669"/>
    <property type="project" value="TreeGrafter"/>
</dbReference>
<keyword evidence="5" id="KW-0597">Phosphoprotein</keyword>
<sequence>MIVDSRPPAKVYSSSKSCCLFPPLDSGRNGIIPLQNLHLGNNDTSVGDESPSRCSQEKCDGTENVPNEEAPKTDDIAEESLNHQVDRYVKPEHAVKLYSSKLTRFEQLEIVHYSRIYCIGDGAKKRHAALELTNNYGFDDDNGFYILVPRDHVAYRYEVLKVIGKGSFGQVVKAFDHKTQKCVALKIVRNEKRFHRQTEVEIRILDMLRTKDRENQSNTVRMLDFFTFRQHKCITFELLSFNLYELIKINKFQGLGLPLVRKFACGILQCLEVLRHHRVIHCDLKPENILLRHPSRSGIKVIDFGSSCFVDHSVYTYIQSRFYRAPEVILGCKYGMAIDMWSLGCILCELTTGIPIFPGEDEEDQMTLIIELLGMPPKKLLASARRAKFFINSKGYPRYCNVVTLPDGSNVVNGGHSRRGKPRGSPSSRSWSSALKGCTDESFIDFVKRCLEWDPDERMTPSQALKHCWIRKKQLHSLADSAVASAKSVETTDRIESTSNGAAISGTWTDDSGVSSGRLKLPVL</sequence>
<name>A0A5S6QZ10_TRIMR</name>
<feature type="compositionally biased region" description="Polar residues" evidence="18">
    <location>
        <begin position="497"/>
        <end position="515"/>
    </location>
</feature>
<evidence type="ECO:0000256" key="18">
    <source>
        <dbReference type="SAM" id="MobiDB-lite"/>
    </source>
</evidence>
<dbReference type="SMART" id="SM00220">
    <property type="entry name" value="S_TKc"/>
    <property type="match status" value="1"/>
</dbReference>
<dbReference type="GO" id="GO:0005634">
    <property type="term" value="C:nucleus"/>
    <property type="evidence" value="ECO:0007669"/>
    <property type="project" value="TreeGrafter"/>
</dbReference>
<evidence type="ECO:0000256" key="8">
    <source>
        <dbReference type="ARBA" id="ARBA00022777"/>
    </source>
</evidence>
<dbReference type="InterPro" id="IPR017441">
    <property type="entry name" value="Protein_kinase_ATP_BS"/>
</dbReference>
<dbReference type="InterPro" id="IPR011009">
    <property type="entry name" value="Kinase-like_dom_sf"/>
</dbReference>
<evidence type="ECO:0000256" key="4">
    <source>
        <dbReference type="ARBA" id="ARBA00022527"/>
    </source>
</evidence>
<dbReference type="PROSITE" id="PS50011">
    <property type="entry name" value="PROTEIN_KINASE_DOM"/>
    <property type="match status" value="1"/>
</dbReference>
<dbReference type="WBParaSite" id="TMUE_3000012137.3">
    <property type="protein sequence ID" value="TMUE_3000012137.3"/>
    <property type="gene ID" value="WBGene00291652"/>
</dbReference>
<protein>
    <recommendedName>
        <fullName evidence="14">Dual specificity tyrosine-phosphorylation-regulated kinase mbk-2</fullName>
        <ecNumber evidence="3">2.7.12.1</ecNumber>
    </recommendedName>
    <alternativeName>
        <fullName evidence="15">Dual specificity Yak1-related kinase mbk-2</fullName>
    </alternativeName>
    <alternativeName>
        <fullName evidence="16">Minibrain Kinase 2</fullName>
    </alternativeName>
</protein>
<dbReference type="GO" id="GO:0005938">
    <property type="term" value="C:cell cortex"/>
    <property type="evidence" value="ECO:0007669"/>
    <property type="project" value="UniProtKB-SubCell"/>
</dbReference>
<organism evidence="20 21">
    <name type="scientific">Trichuris muris</name>
    <name type="common">Mouse whipworm</name>
    <dbReference type="NCBI Taxonomy" id="70415"/>
    <lineage>
        <taxon>Eukaryota</taxon>
        <taxon>Metazoa</taxon>
        <taxon>Ecdysozoa</taxon>
        <taxon>Nematoda</taxon>
        <taxon>Enoplea</taxon>
        <taxon>Dorylaimia</taxon>
        <taxon>Trichinellida</taxon>
        <taxon>Trichuridae</taxon>
        <taxon>Trichuris</taxon>
    </lineage>
</organism>
<dbReference type="GO" id="GO:0005524">
    <property type="term" value="F:ATP binding"/>
    <property type="evidence" value="ECO:0007669"/>
    <property type="project" value="UniProtKB-UniRule"/>
</dbReference>
<keyword evidence="4" id="KW-0723">Serine/threonine-protein kinase</keyword>
<evidence type="ECO:0000313" key="20">
    <source>
        <dbReference type="Proteomes" id="UP000046395"/>
    </source>
</evidence>
<evidence type="ECO:0000256" key="1">
    <source>
        <dbReference type="ARBA" id="ARBA00004544"/>
    </source>
</evidence>
<comment type="subcellular location">
    <subcellularLocation>
        <location evidence="1">Cytoplasm</location>
        <location evidence="1">Cell cortex</location>
    </subcellularLocation>
</comment>
<dbReference type="SUPFAM" id="SSF56112">
    <property type="entry name" value="Protein kinase-like (PK-like)"/>
    <property type="match status" value="1"/>
</dbReference>